<dbReference type="InterPro" id="IPR036291">
    <property type="entry name" value="NAD(P)-bd_dom_sf"/>
</dbReference>
<dbReference type="GO" id="GO:0016491">
    <property type="term" value="F:oxidoreductase activity"/>
    <property type="evidence" value="ECO:0007669"/>
    <property type="project" value="UniProtKB-ARBA"/>
</dbReference>
<dbReference type="PIRSF" id="PIRSF001439">
    <property type="entry name" value="CryM"/>
    <property type="match status" value="1"/>
</dbReference>
<gene>
    <name evidence="2" type="ORF">SAMN04488112_10543</name>
</gene>
<organism evidence="2 3">
    <name type="scientific">Melghirimyces thermohalophilus</name>
    <dbReference type="NCBI Taxonomy" id="1236220"/>
    <lineage>
        <taxon>Bacteria</taxon>
        <taxon>Bacillati</taxon>
        <taxon>Bacillota</taxon>
        <taxon>Bacilli</taxon>
        <taxon>Bacillales</taxon>
        <taxon>Thermoactinomycetaceae</taxon>
        <taxon>Melghirimyces</taxon>
    </lineage>
</organism>
<accession>A0A1G6K2Z1</accession>
<evidence type="ECO:0000313" key="2">
    <source>
        <dbReference type="EMBL" id="SDC25303.1"/>
    </source>
</evidence>
<reference evidence="2 3" key="1">
    <citation type="submission" date="2016-10" db="EMBL/GenBank/DDBJ databases">
        <authorList>
            <person name="de Groot N.N."/>
        </authorList>
    </citation>
    <scope>NUCLEOTIDE SEQUENCE [LARGE SCALE GENOMIC DNA]</scope>
    <source>
        <strain evidence="2 3">DSM 45514</strain>
    </source>
</reference>
<dbReference type="OrthoDB" id="9792005at2"/>
<dbReference type="SUPFAM" id="SSF51735">
    <property type="entry name" value="NAD(P)-binding Rossmann-fold domains"/>
    <property type="match status" value="1"/>
</dbReference>
<dbReference type="Pfam" id="PF02423">
    <property type="entry name" value="OCD_Mu_crystall"/>
    <property type="match status" value="1"/>
</dbReference>
<dbReference type="PANTHER" id="PTHR13812">
    <property type="entry name" value="KETIMINE REDUCTASE MU-CRYSTALLIN"/>
    <property type="match status" value="1"/>
</dbReference>
<dbReference type="STRING" id="1236220.SAMN04488112_10543"/>
<dbReference type="RefSeq" id="WP_091567170.1">
    <property type="nucleotide sequence ID" value="NZ_FMZA01000005.1"/>
</dbReference>
<dbReference type="Gene3D" id="3.40.50.720">
    <property type="entry name" value="NAD(P)-binding Rossmann-like Domain"/>
    <property type="match status" value="1"/>
</dbReference>
<proteinExistence type="inferred from homology"/>
<dbReference type="GO" id="GO:0019752">
    <property type="term" value="P:carboxylic acid metabolic process"/>
    <property type="evidence" value="ECO:0007669"/>
    <property type="project" value="UniProtKB-ARBA"/>
</dbReference>
<keyword evidence="3" id="KW-1185">Reference proteome</keyword>
<dbReference type="PANTHER" id="PTHR13812:SF19">
    <property type="entry name" value="KETIMINE REDUCTASE MU-CRYSTALLIN"/>
    <property type="match status" value="1"/>
</dbReference>
<dbReference type="GO" id="GO:0005737">
    <property type="term" value="C:cytoplasm"/>
    <property type="evidence" value="ECO:0007669"/>
    <property type="project" value="TreeGrafter"/>
</dbReference>
<comment type="similarity">
    <text evidence="1">Belongs to the ornithine cyclodeaminase/mu-crystallin family.</text>
</comment>
<dbReference type="InterPro" id="IPR023401">
    <property type="entry name" value="ODC_N"/>
</dbReference>
<evidence type="ECO:0000256" key="1">
    <source>
        <dbReference type="ARBA" id="ARBA00008903"/>
    </source>
</evidence>
<dbReference type="Gene3D" id="3.30.1780.10">
    <property type="entry name" value="ornithine cyclodeaminase, domain 1"/>
    <property type="match status" value="1"/>
</dbReference>
<dbReference type="InterPro" id="IPR003462">
    <property type="entry name" value="ODC_Mu_crystall"/>
</dbReference>
<name>A0A1G6K2Z1_9BACL</name>
<dbReference type="FunFam" id="3.40.50.720:FF:000311">
    <property type="entry name" value="Ornithine cyclodeaminase"/>
    <property type="match status" value="1"/>
</dbReference>
<sequence>MKVITHRDITSVYSMDTCIEDMKEAFRLYMEQKTHAPVRTVLDHTGSEANTLVMPSYVEELEVEAVKVVSIFPDNPEAGLPTLQGMILLTETQHGRHLAAIEASGLTVLRTGAAAGVATQYLAREQANRLSILGCGAQARGQLEAVLAVRPIDQVFLWNRTREKAVAFQKEIQTQHPDWHGKVVVCDTADEAANQADILVLSSRSEEPLFNADVLRPGVHINAIGAYRPNLREFGVDTLERTDQVWVDSLEGARHEAGDLIQPAQQGLWSWDQVQGEIAELVTDQQRLHRQPQEITLYKSVGVAYMDTVAAAKVYQHLSAKEKNKSP</sequence>
<evidence type="ECO:0000313" key="3">
    <source>
        <dbReference type="Proteomes" id="UP000199387"/>
    </source>
</evidence>
<protein>
    <submittedName>
        <fullName evidence="2">Ornithine cyclodeaminase</fullName>
    </submittedName>
</protein>
<dbReference type="Proteomes" id="UP000199387">
    <property type="component" value="Unassembled WGS sequence"/>
</dbReference>
<dbReference type="EMBL" id="FMZA01000005">
    <property type="protein sequence ID" value="SDC25303.1"/>
    <property type="molecule type" value="Genomic_DNA"/>
</dbReference>
<dbReference type="AlphaFoldDB" id="A0A1G6K2Z1"/>